<dbReference type="InterPro" id="IPR011009">
    <property type="entry name" value="Kinase-like_dom_sf"/>
</dbReference>
<keyword evidence="1" id="KW-0723">Serine/threonine-protein kinase</keyword>
<proteinExistence type="predicted"/>
<keyword evidence="6" id="KW-0808">Transferase</keyword>
<comment type="caution">
    <text evidence="6">The sequence shown here is derived from an EMBL/GenBank/DDBJ whole genome shotgun (WGS) entry which is preliminary data.</text>
</comment>
<feature type="domain" description="Protein kinase" evidence="5">
    <location>
        <begin position="253"/>
        <end position="643"/>
    </location>
</feature>
<protein>
    <submittedName>
        <fullName evidence="6">Kinase-like domain-containing protein</fullName>
    </submittedName>
</protein>
<dbReference type="EMBL" id="JAUIRO010000001">
    <property type="protein sequence ID" value="KAK0734119.1"/>
    <property type="molecule type" value="Genomic_DNA"/>
</dbReference>
<dbReference type="SUPFAM" id="SSF56112">
    <property type="entry name" value="Protein kinase-like (PK-like)"/>
    <property type="match status" value="1"/>
</dbReference>
<sequence>MPSALPDRADSPVSASRGGRIEDQALVLDNVASFKLSPAGDKAKDIVKLNHEHNPLLITKYEAPNEGHPGYFTVMHTYDPKTPSGKLLSFGTAEANDIILPANCGYSSHHCFLFFDPEDGQLVFQDNTGGMATVYKYSPTPIIPTINLELTSLHKVQKKPINAFENNPSRNQIITRGEGDDTVHVITVGEARFKFEWNNIHKSDKDWDREYSRHLCLSTARRLEMALFLSDASKPRMNFVPGFLESAHTDFSFMILENADDARYGEVKAGFDHRTGKTFVVKVALHYLDKNEAKIAWRPAVKQVLNEVKWGLKLKHNNIVDFRRCETLRGEQRIVMKRYLGSLETLMTRNRLELQGTANHNCSHPVVYQPSWMPYLVKGVLEGLVYLAGQGVWHLDLKANNILYEPFMFGGPAPKEIVAQNYKFVIADFGFAVEAPQKTPKEPSPTKDFTKWEILESYHAPELLGPLSKATETSHQPSLAMLFLQAQEYICSNSHLMTSKQWKDKLNHLGTLAEIPDLGGKWYRAMAESEKIVAEKGEQNDLYKKFDVKVDEAWYRSMREEVEDEAARINSDNTIPQITKLEVWHRLMRWHSRLEWLATFSDPVSHKRAIPACHQQLLCIDPRGRMSLTQCLNRWRQNRYDFIARVGKENHYIHPLIEVPAALWPKPSASRTVRSDSSSGSGLGGSDKSSPMTLVSSLESMSLSGTLSSGKGTHLREAN</sequence>
<dbReference type="SMART" id="SM00220">
    <property type="entry name" value="S_TKc"/>
    <property type="match status" value="1"/>
</dbReference>
<dbReference type="PROSITE" id="PS00108">
    <property type="entry name" value="PROTEIN_KINASE_ST"/>
    <property type="match status" value="1"/>
</dbReference>
<keyword evidence="7" id="KW-1185">Reference proteome</keyword>
<keyword evidence="3" id="KW-0067">ATP-binding</keyword>
<dbReference type="PROSITE" id="PS50011">
    <property type="entry name" value="PROTEIN_KINASE_DOM"/>
    <property type="match status" value="1"/>
</dbReference>
<keyword evidence="2" id="KW-0547">Nucleotide-binding</keyword>
<evidence type="ECO:0000256" key="2">
    <source>
        <dbReference type="ARBA" id="ARBA00022741"/>
    </source>
</evidence>
<feature type="compositionally biased region" description="Low complexity" evidence="4">
    <location>
        <begin position="700"/>
        <end position="712"/>
    </location>
</feature>
<dbReference type="Gene3D" id="1.10.510.10">
    <property type="entry name" value="Transferase(Phosphotransferase) domain 1"/>
    <property type="match status" value="1"/>
</dbReference>
<feature type="region of interest" description="Disordered" evidence="4">
    <location>
        <begin position="668"/>
        <end position="695"/>
    </location>
</feature>
<feature type="compositionally biased region" description="Low complexity" evidence="4">
    <location>
        <begin position="675"/>
        <end position="695"/>
    </location>
</feature>
<evidence type="ECO:0000313" key="7">
    <source>
        <dbReference type="Proteomes" id="UP001172101"/>
    </source>
</evidence>
<evidence type="ECO:0000313" key="6">
    <source>
        <dbReference type="EMBL" id="KAK0734119.1"/>
    </source>
</evidence>
<dbReference type="PANTHER" id="PTHR24055">
    <property type="entry name" value="MITOGEN-ACTIVATED PROTEIN KINASE"/>
    <property type="match status" value="1"/>
</dbReference>
<name>A0AA40EA78_9PEZI</name>
<evidence type="ECO:0000256" key="3">
    <source>
        <dbReference type="ARBA" id="ARBA00022840"/>
    </source>
</evidence>
<evidence type="ECO:0000259" key="5">
    <source>
        <dbReference type="PROSITE" id="PS50011"/>
    </source>
</evidence>
<dbReference type="InterPro" id="IPR000719">
    <property type="entry name" value="Prot_kinase_dom"/>
</dbReference>
<evidence type="ECO:0000256" key="1">
    <source>
        <dbReference type="ARBA" id="ARBA00022527"/>
    </source>
</evidence>
<dbReference type="GeneID" id="85318847"/>
<organism evidence="6 7">
    <name type="scientific">Lasiosphaeria miniovina</name>
    <dbReference type="NCBI Taxonomy" id="1954250"/>
    <lineage>
        <taxon>Eukaryota</taxon>
        <taxon>Fungi</taxon>
        <taxon>Dikarya</taxon>
        <taxon>Ascomycota</taxon>
        <taxon>Pezizomycotina</taxon>
        <taxon>Sordariomycetes</taxon>
        <taxon>Sordariomycetidae</taxon>
        <taxon>Sordariales</taxon>
        <taxon>Lasiosphaeriaceae</taxon>
        <taxon>Lasiosphaeria</taxon>
    </lineage>
</organism>
<gene>
    <name evidence="6" type="ORF">B0T26DRAFT_55364</name>
</gene>
<dbReference type="Proteomes" id="UP001172101">
    <property type="component" value="Unassembled WGS sequence"/>
</dbReference>
<evidence type="ECO:0000256" key="4">
    <source>
        <dbReference type="SAM" id="MobiDB-lite"/>
    </source>
</evidence>
<accession>A0AA40EA78</accession>
<dbReference type="RefSeq" id="XP_060302996.1">
    <property type="nucleotide sequence ID" value="XM_060435577.1"/>
</dbReference>
<keyword evidence="6" id="KW-0418">Kinase</keyword>
<dbReference type="GO" id="GO:0004674">
    <property type="term" value="F:protein serine/threonine kinase activity"/>
    <property type="evidence" value="ECO:0007669"/>
    <property type="project" value="UniProtKB-KW"/>
</dbReference>
<dbReference type="Pfam" id="PF00069">
    <property type="entry name" value="Pkinase"/>
    <property type="match status" value="1"/>
</dbReference>
<reference evidence="6" key="1">
    <citation type="submission" date="2023-06" db="EMBL/GenBank/DDBJ databases">
        <title>Genome-scale phylogeny and comparative genomics of the fungal order Sordariales.</title>
        <authorList>
            <consortium name="Lawrence Berkeley National Laboratory"/>
            <person name="Hensen N."/>
            <person name="Bonometti L."/>
            <person name="Westerberg I."/>
            <person name="Brannstrom I.O."/>
            <person name="Guillou S."/>
            <person name="Cros-Aarteil S."/>
            <person name="Calhoun S."/>
            <person name="Haridas S."/>
            <person name="Kuo A."/>
            <person name="Mondo S."/>
            <person name="Pangilinan J."/>
            <person name="Riley R."/>
            <person name="LaButti K."/>
            <person name="Andreopoulos B."/>
            <person name="Lipzen A."/>
            <person name="Chen C."/>
            <person name="Yanf M."/>
            <person name="Daum C."/>
            <person name="Ng V."/>
            <person name="Clum A."/>
            <person name="Steindorff A."/>
            <person name="Ohm R."/>
            <person name="Martin F."/>
            <person name="Silar P."/>
            <person name="Natvig D."/>
            <person name="Lalanne C."/>
            <person name="Gautier V."/>
            <person name="Ament-velasquez S.L."/>
            <person name="Kruys A."/>
            <person name="Hutchinson M.I."/>
            <person name="Powell A.J."/>
            <person name="Barry K."/>
            <person name="Miller A.N."/>
            <person name="Grigoriev I.V."/>
            <person name="Debuchy R."/>
            <person name="Gladieux P."/>
            <person name="Thoren M.H."/>
            <person name="Johannesson H."/>
        </authorList>
    </citation>
    <scope>NUCLEOTIDE SEQUENCE</scope>
    <source>
        <strain evidence="6">SMH2392-1A</strain>
    </source>
</reference>
<feature type="region of interest" description="Disordered" evidence="4">
    <location>
        <begin position="700"/>
        <end position="719"/>
    </location>
</feature>
<dbReference type="AlphaFoldDB" id="A0AA40EA78"/>
<dbReference type="InterPro" id="IPR050117">
    <property type="entry name" value="MAPK"/>
</dbReference>
<dbReference type="GO" id="GO:0005524">
    <property type="term" value="F:ATP binding"/>
    <property type="evidence" value="ECO:0007669"/>
    <property type="project" value="UniProtKB-KW"/>
</dbReference>
<dbReference type="InterPro" id="IPR008271">
    <property type="entry name" value="Ser/Thr_kinase_AS"/>
</dbReference>